<dbReference type="PANTHER" id="PTHR47968:SF13">
    <property type="entry name" value="KINESIN-LIKE PROTEIN KIF19 ISOFORM X1"/>
    <property type="match status" value="1"/>
</dbReference>
<feature type="domain" description="Kinesin motor" evidence="8">
    <location>
        <begin position="1"/>
        <end position="107"/>
    </location>
</feature>
<keyword evidence="1 7" id="KW-0493">Microtubule</keyword>
<keyword evidence="5 7" id="KW-0505">Motor protein</keyword>
<dbReference type="AlphaFoldDB" id="A0AAD8J2X9"/>
<gene>
    <name evidence="9" type="ORF">POM88_014018</name>
</gene>
<dbReference type="PROSITE" id="PS50067">
    <property type="entry name" value="KINESIN_MOTOR_2"/>
    <property type="match status" value="1"/>
</dbReference>
<evidence type="ECO:0000256" key="7">
    <source>
        <dbReference type="RuleBase" id="RU000394"/>
    </source>
</evidence>
<dbReference type="InterPro" id="IPR036961">
    <property type="entry name" value="Kinesin_motor_dom_sf"/>
</dbReference>
<proteinExistence type="inferred from homology"/>
<evidence type="ECO:0000313" key="9">
    <source>
        <dbReference type="EMBL" id="KAK1394962.1"/>
    </source>
</evidence>
<dbReference type="InterPro" id="IPR027417">
    <property type="entry name" value="P-loop_NTPase"/>
</dbReference>
<dbReference type="InterPro" id="IPR019821">
    <property type="entry name" value="Kinesin_motor_CS"/>
</dbReference>
<dbReference type="PRINTS" id="PR00380">
    <property type="entry name" value="KINESINHEAVY"/>
</dbReference>
<dbReference type="GO" id="GO:0003777">
    <property type="term" value="F:microtubule motor activity"/>
    <property type="evidence" value="ECO:0007669"/>
    <property type="project" value="InterPro"/>
</dbReference>
<protein>
    <recommendedName>
        <fullName evidence="7">Kinesin-like protein</fullName>
    </recommendedName>
</protein>
<dbReference type="InterPro" id="IPR027640">
    <property type="entry name" value="Kinesin-like_fam"/>
</dbReference>
<dbReference type="GO" id="GO:0008017">
    <property type="term" value="F:microtubule binding"/>
    <property type="evidence" value="ECO:0007669"/>
    <property type="project" value="InterPro"/>
</dbReference>
<accession>A0AAD8J2X9</accession>
<keyword evidence="10" id="KW-1185">Reference proteome</keyword>
<organism evidence="9 10">
    <name type="scientific">Heracleum sosnowskyi</name>
    <dbReference type="NCBI Taxonomy" id="360622"/>
    <lineage>
        <taxon>Eukaryota</taxon>
        <taxon>Viridiplantae</taxon>
        <taxon>Streptophyta</taxon>
        <taxon>Embryophyta</taxon>
        <taxon>Tracheophyta</taxon>
        <taxon>Spermatophyta</taxon>
        <taxon>Magnoliopsida</taxon>
        <taxon>eudicotyledons</taxon>
        <taxon>Gunneridae</taxon>
        <taxon>Pentapetalae</taxon>
        <taxon>asterids</taxon>
        <taxon>campanulids</taxon>
        <taxon>Apiales</taxon>
        <taxon>Apiaceae</taxon>
        <taxon>Apioideae</taxon>
        <taxon>apioid superclade</taxon>
        <taxon>Tordylieae</taxon>
        <taxon>Tordyliinae</taxon>
        <taxon>Heracleum</taxon>
    </lineage>
</organism>
<evidence type="ECO:0000256" key="2">
    <source>
        <dbReference type="ARBA" id="ARBA00022741"/>
    </source>
</evidence>
<dbReference type="Proteomes" id="UP001237642">
    <property type="component" value="Unassembled WGS sequence"/>
</dbReference>
<evidence type="ECO:0000259" key="8">
    <source>
        <dbReference type="PROSITE" id="PS50067"/>
    </source>
</evidence>
<dbReference type="InterPro" id="IPR001752">
    <property type="entry name" value="Kinesin_motor_dom"/>
</dbReference>
<reference evidence="9" key="2">
    <citation type="submission" date="2023-05" db="EMBL/GenBank/DDBJ databases">
        <authorList>
            <person name="Schelkunov M.I."/>
        </authorList>
    </citation>
    <scope>NUCLEOTIDE SEQUENCE</scope>
    <source>
        <strain evidence="9">Hsosn_3</strain>
        <tissue evidence="9">Leaf</tissue>
    </source>
</reference>
<dbReference type="PANTHER" id="PTHR47968">
    <property type="entry name" value="CENTROMERE PROTEIN E"/>
    <property type="match status" value="1"/>
</dbReference>
<keyword evidence="3 7" id="KW-0067">ATP-binding</keyword>
<reference evidence="9" key="1">
    <citation type="submission" date="2023-02" db="EMBL/GenBank/DDBJ databases">
        <title>Genome of toxic invasive species Heracleum sosnowskyi carries increased number of genes despite the absence of recent whole-genome duplications.</title>
        <authorList>
            <person name="Schelkunov M."/>
            <person name="Shtratnikova V."/>
            <person name="Makarenko M."/>
            <person name="Klepikova A."/>
            <person name="Omelchenko D."/>
            <person name="Novikova G."/>
            <person name="Obukhova E."/>
            <person name="Bogdanov V."/>
            <person name="Penin A."/>
            <person name="Logacheva M."/>
        </authorList>
    </citation>
    <scope>NUCLEOTIDE SEQUENCE</scope>
    <source>
        <strain evidence="9">Hsosn_3</strain>
        <tissue evidence="9">Leaf</tissue>
    </source>
</reference>
<dbReference type="GO" id="GO:0007018">
    <property type="term" value="P:microtubule-based movement"/>
    <property type="evidence" value="ECO:0007669"/>
    <property type="project" value="InterPro"/>
</dbReference>
<comment type="caution">
    <text evidence="9">The sequence shown here is derived from an EMBL/GenBank/DDBJ whole genome shotgun (WGS) entry which is preliminary data.</text>
</comment>
<evidence type="ECO:0000256" key="5">
    <source>
        <dbReference type="ARBA" id="ARBA00023175"/>
    </source>
</evidence>
<dbReference type="EMBL" id="JAUIZM010000003">
    <property type="protein sequence ID" value="KAK1394962.1"/>
    <property type="molecule type" value="Genomic_DNA"/>
</dbReference>
<evidence type="ECO:0000313" key="10">
    <source>
        <dbReference type="Proteomes" id="UP001237642"/>
    </source>
</evidence>
<sequence length="317" mass="36021">MSEMFQGIVAAGLTQYRAYSTDEVMTLLQQGNHNRTTEPTRANEISSRSHAILQVVVEYRVMDAANNVVSRVGKLSLIDLAGSERALATDQRTLRYIMQNKTMRALGEADDCGATNPIDRCWRCRDDWDTNRKLLVDCVRWFGRHTTVSPPPPEIIASRKLTSMLDRYSQLREASNMILEAMSIKGFNCLTIGVALENLVVIDCPDLTSINIFKDTCCLEISYCEDLESLPTFDESHSIRRLEIRGCPILQERCKKGSGPEWCKIQHILNIQPPRDAPVSWYTTEIDIRKRRTQGHIKRMIVRLNSSPPSSISLLEF</sequence>
<keyword evidence="4" id="KW-0175">Coiled coil</keyword>
<evidence type="ECO:0000256" key="6">
    <source>
        <dbReference type="PROSITE-ProRule" id="PRU00283"/>
    </source>
</evidence>
<evidence type="ECO:0000256" key="1">
    <source>
        <dbReference type="ARBA" id="ARBA00022701"/>
    </source>
</evidence>
<keyword evidence="2 7" id="KW-0547">Nucleotide-binding</keyword>
<name>A0AAD8J2X9_9APIA</name>
<dbReference type="Pfam" id="PF00225">
    <property type="entry name" value="Kinesin"/>
    <property type="match status" value="1"/>
</dbReference>
<dbReference type="GO" id="GO:0005524">
    <property type="term" value="F:ATP binding"/>
    <property type="evidence" value="ECO:0007669"/>
    <property type="project" value="UniProtKB-KW"/>
</dbReference>
<dbReference type="SUPFAM" id="SSF52540">
    <property type="entry name" value="P-loop containing nucleoside triphosphate hydrolases"/>
    <property type="match status" value="1"/>
</dbReference>
<comment type="similarity">
    <text evidence="6 7">Belongs to the TRAFAC class myosin-kinesin ATPase superfamily. Kinesin family.</text>
</comment>
<evidence type="ECO:0000256" key="3">
    <source>
        <dbReference type="ARBA" id="ARBA00022840"/>
    </source>
</evidence>
<comment type="caution">
    <text evidence="6">Lacks conserved residue(s) required for the propagation of feature annotation.</text>
</comment>
<dbReference type="GO" id="GO:0005874">
    <property type="term" value="C:microtubule"/>
    <property type="evidence" value="ECO:0007669"/>
    <property type="project" value="UniProtKB-KW"/>
</dbReference>
<evidence type="ECO:0000256" key="4">
    <source>
        <dbReference type="ARBA" id="ARBA00023054"/>
    </source>
</evidence>
<dbReference type="Gene3D" id="3.40.850.10">
    <property type="entry name" value="Kinesin motor domain"/>
    <property type="match status" value="1"/>
</dbReference>
<dbReference type="PROSITE" id="PS00411">
    <property type="entry name" value="KINESIN_MOTOR_1"/>
    <property type="match status" value="1"/>
</dbReference>